<evidence type="ECO:0000313" key="7">
    <source>
        <dbReference type="EMBL" id="SVC73756.1"/>
    </source>
</evidence>
<feature type="transmembrane region" description="Helical" evidence="6">
    <location>
        <begin position="205"/>
        <end position="230"/>
    </location>
</feature>
<keyword evidence="4 6" id="KW-1133">Transmembrane helix</keyword>
<proteinExistence type="predicted"/>
<feature type="transmembrane region" description="Helical" evidence="6">
    <location>
        <begin position="324"/>
        <end position="341"/>
    </location>
</feature>
<protein>
    <recommendedName>
        <fullName evidence="8">Polysaccharide biosynthesis protein C-terminal domain-containing protein</fullName>
    </recommendedName>
</protein>
<feature type="transmembrane region" description="Helical" evidence="6">
    <location>
        <begin position="27"/>
        <end position="53"/>
    </location>
</feature>
<feature type="transmembrane region" description="Helical" evidence="6">
    <location>
        <begin position="106"/>
        <end position="127"/>
    </location>
</feature>
<keyword evidence="5 6" id="KW-0472">Membrane</keyword>
<feature type="transmembrane region" description="Helical" evidence="6">
    <location>
        <begin position="242"/>
        <end position="262"/>
    </location>
</feature>
<evidence type="ECO:0000256" key="1">
    <source>
        <dbReference type="ARBA" id="ARBA00004651"/>
    </source>
</evidence>
<dbReference type="PANTHER" id="PTHR30250">
    <property type="entry name" value="PST FAMILY PREDICTED COLANIC ACID TRANSPORTER"/>
    <property type="match status" value="1"/>
</dbReference>
<organism evidence="7">
    <name type="scientific">marine metagenome</name>
    <dbReference type="NCBI Taxonomy" id="408172"/>
    <lineage>
        <taxon>unclassified sequences</taxon>
        <taxon>metagenomes</taxon>
        <taxon>ecological metagenomes</taxon>
    </lineage>
</organism>
<evidence type="ECO:0000256" key="3">
    <source>
        <dbReference type="ARBA" id="ARBA00022692"/>
    </source>
</evidence>
<accession>A0A382PKH0</accession>
<dbReference type="InterPro" id="IPR050833">
    <property type="entry name" value="Poly_Biosynth_Transport"/>
</dbReference>
<evidence type="ECO:0008006" key="8">
    <source>
        <dbReference type="Google" id="ProtNLM"/>
    </source>
</evidence>
<evidence type="ECO:0000256" key="2">
    <source>
        <dbReference type="ARBA" id="ARBA00022475"/>
    </source>
</evidence>
<feature type="non-terminal residue" evidence="7">
    <location>
        <position position="342"/>
    </location>
</feature>
<sequence length="342" mass="35736">MVIATFVSGLLMFAVHIFGGWMRPEEYGLFVTLLQILNLMMIPALGLQTVFAQQTAAATELQQRHDLAKSTQKMLLICLCVWVAIALVVATFRGPIRESLKIANPVALYVTLLLGLPQLLLPVLLGILQGRQNFAWLGGAAIVNGVGRFVAVGIIVALLGGQAAGATTGVLIGLTTACLLAGWHGRQVWLGPAGASRGNFDAKAWLARVVPLTLGMGAGLFMLSADMIAARAILPEVDSGPYGAAGMIGRGLVAFTAPLAAVMFPKLVREAAGAKSGVLGQAFLGTAILGVLTGIGCTLAAWVLPDIADRFSALAAKKKILTEIASLIPYFIWSMLPLALGN</sequence>
<gene>
    <name evidence="7" type="ORF">METZ01_LOCUS326610</name>
</gene>
<feature type="transmembrane region" description="Helical" evidence="6">
    <location>
        <begin position="164"/>
        <end position="184"/>
    </location>
</feature>
<keyword evidence="3 6" id="KW-0812">Transmembrane</keyword>
<dbReference type="GO" id="GO:0005886">
    <property type="term" value="C:plasma membrane"/>
    <property type="evidence" value="ECO:0007669"/>
    <property type="project" value="UniProtKB-SubCell"/>
</dbReference>
<name>A0A382PKH0_9ZZZZ</name>
<dbReference type="EMBL" id="UINC01107977">
    <property type="protein sequence ID" value="SVC73756.1"/>
    <property type="molecule type" value="Genomic_DNA"/>
</dbReference>
<dbReference type="AlphaFoldDB" id="A0A382PKH0"/>
<feature type="transmembrane region" description="Helical" evidence="6">
    <location>
        <begin position="134"/>
        <end position="158"/>
    </location>
</feature>
<dbReference type="PANTHER" id="PTHR30250:SF11">
    <property type="entry name" value="O-ANTIGEN TRANSPORTER-RELATED"/>
    <property type="match status" value="1"/>
</dbReference>
<evidence type="ECO:0000256" key="4">
    <source>
        <dbReference type="ARBA" id="ARBA00022989"/>
    </source>
</evidence>
<feature type="transmembrane region" description="Helical" evidence="6">
    <location>
        <begin position="282"/>
        <end position="304"/>
    </location>
</feature>
<keyword evidence="2" id="KW-1003">Cell membrane</keyword>
<evidence type="ECO:0000256" key="5">
    <source>
        <dbReference type="ARBA" id="ARBA00023136"/>
    </source>
</evidence>
<feature type="transmembrane region" description="Helical" evidence="6">
    <location>
        <begin position="74"/>
        <end position="94"/>
    </location>
</feature>
<evidence type="ECO:0000256" key="6">
    <source>
        <dbReference type="SAM" id="Phobius"/>
    </source>
</evidence>
<comment type="subcellular location">
    <subcellularLocation>
        <location evidence="1">Cell membrane</location>
        <topology evidence="1">Multi-pass membrane protein</topology>
    </subcellularLocation>
</comment>
<reference evidence="7" key="1">
    <citation type="submission" date="2018-05" db="EMBL/GenBank/DDBJ databases">
        <authorList>
            <person name="Lanie J.A."/>
            <person name="Ng W.-L."/>
            <person name="Kazmierczak K.M."/>
            <person name="Andrzejewski T.M."/>
            <person name="Davidsen T.M."/>
            <person name="Wayne K.J."/>
            <person name="Tettelin H."/>
            <person name="Glass J.I."/>
            <person name="Rusch D."/>
            <person name="Podicherti R."/>
            <person name="Tsui H.-C.T."/>
            <person name="Winkler M.E."/>
        </authorList>
    </citation>
    <scope>NUCLEOTIDE SEQUENCE</scope>
</reference>